<dbReference type="SUPFAM" id="SSF57850">
    <property type="entry name" value="RING/U-box"/>
    <property type="match status" value="1"/>
</dbReference>
<dbReference type="AlphaFoldDB" id="A0A833VDY3"/>
<evidence type="ECO:0000313" key="2">
    <source>
        <dbReference type="Proteomes" id="UP000623129"/>
    </source>
</evidence>
<dbReference type="PANTHER" id="PTHR45676:SF41">
    <property type="entry name" value="RING-H2 FINGER PROTEIN ATL66"/>
    <property type="match status" value="1"/>
</dbReference>
<dbReference type="InterPro" id="IPR013083">
    <property type="entry name" value="Znf_RING/FYVE/PHD"/>
</dbReference>
<accession>A0A833VDY3</accession>
<dbReference type="Gene3D" id="3.30.40.10">
    <property type="entry name" value="Zinc/RING finger domain, C3HC4 (zinc finger)"/>
    <property type="match status" value="1"/>
</dbReference>
<comment type="caution">
    <text evidence="1">The sequence shown here is derived from an EMBL/GenBank/DDBJ whole genome shotgun (WGS) entry which is preliminary data.</text>
</comment>
<dbReference type="Proteomes" id="UP000623129">
    <property type="component" value="Unassembled WGS sequence"/>
</dbReference>
<reference evidence="1" key="1">
    <citation type="submission" date="2020-01" db="EMBL/GenBank/DDBJ databases">
        <title>Genome sequence of Kobresia littledalei, the first chromosome-level genome in the family Cyperaceae.</title>
        <authorList>
            <person name="Qu G."/>
        </authorList>
    </citation>
    <scope>NUCLEOTIDE SEQUENCE</scope>
    <source>
        <strain evidence="1">C.B.Clarke</strain>
        <tissue evidence="1">Leaf</tissue>
    </source>
</reference>
<name>A0A833VDY3_9POAL</name>
<dbReference type="OrthoDB" id="634697at2759"/>
<proteinExistence type="predicted"/>
<sequence length="138" mass="15363">MLFIISRISSLIKTYKINRKLERSVLPQHNVHTRAHTSVATHRSQAIAPEPCKPPKITNSATGSIPAFTYQESEHDEKCVSCVCPLQEGDMVLWLPACYHLLHDFCIGLWFFVNSVCPGCGEHVNGQFTVRVGRGGTV</sequence>
<keyword evidence="2" id="KW-1185">Reference proteome</keyword>
<protein>
    <submittedName>
        <fullName evidence="1">RING-H2 finger protein ATL47</fullName>
    </submittedName>
</protein>
<evidence type="ECO:0000313" key="1">
    <source>
        <dbReference type="EMBL" id="KAF3335802.1"/>
    </source>
</evidence>
<dbReference type="EMBL" id="SWLB01000008">
    <property type="protein sequence ID" value="KAF3335802.1"/>
    <property type="molecule type" value="Genomic_DNA"/>
</dbReference>
<gene>
    <name evidence="1" type="ORF">FCM35_KLT20309</name>
</gene>
<dbReference type="PANTHER" id="PTHR45676">
    <property type="entry name" value="RING-H2 FINGER PROTEIN ATL51-RELATED"/>
    <property type="match status" value="1"/>
</dbReference>
<organism evidence="1 2">
    <name type="scientific">Carex littledalei</name>
    <dbReference type="NCBI Taxonomy" id="544730"/>
    <lineage>
        <taxon>Eukaryota</taxon>
        <taxon>Viridiplantae</taxon>
        <taxon>Streptophyta</taxon>
        <taxon>Embryophyta</taxon>
        <taxon>Tracheophyta</taxon>
        <taxon>Spermatophyta</taxon>
        <taxon>Magnoliopsida</taxon>
        <taxon>Liliopsida</taxon>
        <taxon>Poales</taxon>
        <taxon>Cyperaceae</taxon>
        <taxon>Cyperoideae</taxon>
        <taxon>Cariceae</taxon>
        <taxon>Carex</taxon>
        <taxon>Carex subgen. Euthyceras</taxon>
    </lineage>
</organism>